<keyword evidence="4" id="KW-0813">Transport</keyword>
<proteinExistence type="inferred from homology"/>
<evidence type="ECO:0000256" key="3">
    <source>
        <dbReference type="ARBA" id="ARBA00009466"/>
    </source>
</evidence>
<evidence type="ECO:0000256" key="4">
    <source>
        <dbReference type="ARBA" id="ARBA00022448"/>
    </source>
</evidence>
<dbReference type="GO" id="GO:0006611">
    <property type="term" value="P:protein export from nucleus"/>
    <property type="evidence" value="ECO:0007669"/>
    <property type="project" value="InterPro"/>
</dbReference>
<comment type="subcellular location">
    <subcellularLocation>
        <location evidence="2">Cytoplasm</location>
    </subcellularLocation>
    <subcellularLocation>
        <location evidence="1">Nucleus</location>
    </subcellularLocation>
</comment>
<evidence type="ECO:0000313" key="9">
    <source>
        <dbReference type="Proteomes" id="UP001163046"/>
    </source>
</evidence>
<dbReference type="AlphaFoldDB" id="A0A9W9YT04"/>
<evidence type="ECO:0000256" key="5">
    <source>
        <dbReference type="ARBA" id="ARBA00022490"/>
    </source>
</evidence>
<dbReference type="EMBL" id="MU827307">
    <property type="protein sequence ID" value="KAJ7362103.1"/>
    <property type="molecule type" value="Genomic_DNA"/>
</dbReference>
<keyword evidence="7" id="KW-0539">Nucleus</keyword>
<accession>A0A9W9YT04</accession>
<name>A0A9W9YT04_9CNID</name>
<comment type="similarity">
    <text evidence="3">Belongs to the exportin family.</text>
</comment>
<dbReference type="PANTHER" id="PTHR21452">
    <property type="entry name" value="EXPORTIN-6"/>
    <property type="match status" value="1"/>
</dbReference>
<dbReference type="GO" id="GO:0005634">
    <property type="term" value="C:nucleus"/>
    <property type="evidence" value="ECO:0007669"/>
    <property type="project" value="UniProtKB-SubCell"/>
</dbReference>
<evidence type="ECO:0000256" key="2">
    <source>
        <dbReference type="ARBA" id="ARBA00004496"/>
    </source>
</evidence>
<keyword evidence="6" id="KW-0653">Protein transport</keyword>
<dbReference type="Proteomes" id="UP001163046">
    <property type="component" value="Unassembled WGS sequence"/>
</dbReference>
<keyword evidence="5" id="KW-0963">Cytoplasm</keyword>
<dbReference type="InterPro" id="IPR040016">
    <property type="entry name" value="XPO6"/>
</dbReference>
<protein>
    <submittedName>
        <fullName evidence="8">Exportin-6</fullName>
    </submittedName>
</protein>
<comment type="caution">
    <text evidence="8">The sequence shown here is derived from an EMBL/GenBank/DDBJ whole genome shotgun (WGS) entry which is preliminary data.</text>
</comment>
<dbReference type="GO" id="GO:0005737">
    <property type="term" value="C:cytoplasm"/>
    <property type="evidence" value="ECO:0007669"/>
    <property type="project" value="UniProtKB-SubCell"/>
</dbReference>
<evidence type="ECO:0000256" key="6">
    <source>
        <dbReference type="ARBA" id="ARBA00022927"/>
    </source>
</evidence>
<keyword evidence="9" id="KW-1185">Reference proteome</keyword>
<evidence type="ECO:0000256" key="7">
    <source>
        <dbReference type="ARBA" id="ARBA00023242"/>
    </source>
</evidence>
<dbReference type="GO" id="GO:0005049">
    <property type="term" value="F:nuclear export signal receptor activity"/>
    <property type="evidence" value="ECO:0007669"/>
    <property type="project" value="InterPro"/>
</dbReference>
<evidence type="ECO:0000256" key="1">
    <source>
        <dbReference type="ARBA" id="ARBA00004123"/>
    </source>
</evidence>
<sequence length="232" mass="26755">MRVVLASCVINKFLKILQLLVQEPAASFKAFLPNIIGLCMEQLYPILVEQPCPDIKCEFYELLHQLLLHNWRYFFASSLLARMSAGEETVENQPQFYCHNAVFKQNLEALENLNSKCKLYQKIIFKDSMLLQFVNVFLQALVYRSHDLLQEEITITLYNMAAVDFDSFYSVFLPQFLGGCEGLTDSQKSELGKNFTPDKDLPSFTQSIHRFVGDLRYYRLCNSSLPSGTVKF</sequence>
<evidence type="ECO:0000313" key="8">
    <source>
        <dbReference type="EMBL" id="KAJ7362103.1"/>
    </source>
</evidence>
<organism evidence="8 9">
    <name type="scientific">Desmophyllum pertusum</name>
    <dbReference type="NCBI Taxonomy" id="174260"/>
    <lineage>
        <taxon>Eukaryota</taxon>
        <taxon>Metazoa</taxon>
        <taxon>Cnidaria</taxon>
        <taxon>Anthozoa</taxon>
        <taxon>Hexacorallia</taxon>
        <taxon>Scleractinia</taxon>
        <taxon>Caryophylliina</taxon>
        <taxon>Caryophylliidae</taxon>
        <taxon>Desmophyllum</taxon>
    </lineage>
</organism>
<gene>
    <name evidence="8" type="primary">XPO6_3</name>
    <name evidence="8" type="ORF">OS493_013194</name>
</gene>
<dbReference type="PANTHER" id="PTHR21452:SF4">
    <property type="entry name" value="EXPORTIN-6"/>
    <property type="match status" value="1"/>
</dbReference>
<reference evidence="8" key="1">
    <citation type="submission" date="2023-01" db="EMBL/GenBank/DDBJ databases">
        <title>Genome assembly of the deep-sea coral Lophelia pertusa.</title>
        <authorList>
            <person name="Herrera S."/>
            <person name="Cordes E."/>
        </authorList>
    </citation>
    <scope>NUCLEOTIDE SEQUENCE</scope>
    <source>
        <strain evidence="8">USNM1676648</strain>
        <tissue evidence="8">Polyp</tissue>
    </source>
</reference>
<dbReference type="OrthoDB" id="10261013at2759"/>